<organism evidence="1 2">
    <name type="scientific">Capsulimonas corticalis</name>
    <dbReference type="NCBI Taxonomy" id="2219043"/>
    <lineage>
        <taxon>Bacteria</taxon>
        <taxon>Bacillati</taxon>
        <taxon>Armatimonadota</taxon>
        <taxon>Armatimonadia</taxon>
        <taxon>Capsulimonadales</taxon>
        <taxon>Capsulimonadaceae</taxon>
        <taxon>Capsulimonas</taxon>
    </lineage>
</organism>
<name>A0A402CWH0_9BACT</name>
<evidence type="ECO:0000313" key="2">
    <source>
        <dbReference type="Proteomes" id="UP000287394"/>
    </source>
</evidence>
<reference evidence="1 2" key="1">
    <citation type="journal article" date="2019" name="Int. J. Syst. Evol. Microbiol.">
        <title>Capsulimonas corticalis gen. nov., sp. nov., an aerobic capsulated bacterium, of a novel bacterial order, Capsulimonadales ord. nov., of the class Armatimonadia of the phylum Armatimonadetes.</title>
        <authorList>
            <person name="Li J."/>
            <person name="Kudo C."/>
            <person name="Tonouchi A."/>
        </authorList>
    </citation>
    <scope>NUCLEOTIDE SEQUENCE [LARGE SCALE GENOMIC DNA]</scope>
    <source>
        <strain evidence="1 2">AX-7</strain>
    </source>
</reference>
<sequence length="65" mass="7005">MADAKRYPAFTAAVQAAKAGGLLPAVEVSLEQFNDDPFGLYACLWYAWSEGVRVTLVAPKVSDLD</sequence>
<dbReference type="RefSeq" id="WP_125206009.1">
    <property type="nucleotide sequence ID" value="NZ_AP025739.1"/>
</dbReference>
<dbReference type="KEGG" id="ccot:CCAX7_61990"/>
<dbReference type="Proteomes" id="UP000287394">
    <property type="component" value="Chromosome"/>
</dbReference>
<gene>
    <name evidence="1" type="ORF">CCAX7_61990</name>
</gene>
<evidence type="ECO:0000313" key="1">
    <source>
        <dbReference type="EMBL" id="BDI34148.1"/>
    </source>
</evidence>
<dbReference type="AlphaFoldDB" id="A0A402CWH0"/>
<proteinExistence type="predicted"/>
<accession>A0A402CWH0</accession>
<keyword evidence="2" id="KW-1185">Reference proteome</keyword>
<dbReference type="EMBL" id="AP025739">
    <property type="protein sequence ID" value="BDI34148.1"/>
    <property type="molecule type" value="Genomic_DNA"/>
</dbReference>
<protein>
    <submittedName>
        <fullName evidence="1">Uncharacterized protein</fullName>
    </submittedName>
</protein>